<feature type="transmembrane region" description="Helical" evidence="8">
    <location>
        <begin position="232"/>
        <end position="249"/>
    </location>
</feature>
<evidence type="ECO:0000259" key="10">
    <source>
        <dbReference type="PROSITE" id="PS50929"/>
    </source>
</evidence>
<feature type="region of interest" description="Disordered" evidence="7">
    <location>
        <begin position="652"/>
        <end position="681"/>
    </location>
</feature>
<dbReference type="SMART" id="SM00382">
    <property type="entry name" value="AAA"/>
    <property type="match status" value="1"/>
</dbReference>
<accession>A0ABW3AD36</accession>
<name>A0ABW3AD36_9MICO</name>
<dbReference type="Gene3D" id="3.40.50.300">
    <property type="entry name" value="P-loop containing nucleotide triphosphate hydrolases"/>
    <property type="match status" value="1"/>
</dbReference>
<evidence type="ECO:0000256" key="2">
    <source>
        <dbReference type="ARBA" id="ARBA00022692"/>
    </source>
</evidence>
<feature type="region of interest" description="Disordered" evidence="7">
    <location>
        <begin position="1"/>
        <end position="29"/>
    </location>
</feature>
<dbReference type="SUPFAM" id="SSF52540">
    <property type="entry name" value="P-loop containing nucleoside triphosphate hydrolases"/>
    <property type="match status" value="1"/>
</dbReference>
<evidence type="ECO:0000256" key="7">
    <source>
        <dbReference type="SAM" id="MobiDB-lite"/>
    </source>
</evidence>
<dbReference type="InterPro" id="IPR039421">
    <property type="entry name" value="Type_1_exporter"/>
</dbReference>
<dbReference type="InterPro" id="IPR027417">
    <property type="entry name" value="P-loop_NTPase"/>
</dbReference>
<dbReference type="SUPFAM" id="SSF90123">
    <property type="entry name" value="ABC transporter transmembrane region"/>
    <property type="match status" value="1"/>
</dbReference>
<dbReference type="InterPro" id="IPR011527">
    <property type="entry name" value="ABC1_TM_dom"/>
</dbReference>
<feature type="transmembrane region" description="Helical" evidence="8">
    <location>
        <begin position="127"/>
        <end position="147"/>
    </location>
</feature>
<evidence type="ECO:0000256" key="6">
    <source>
        <dbReference type="ARBA" id="ARBA00023136"/>
    </source>
</evidence>
<dbReference type="CDD" id="cd18547">
    <property type="entry name" value="ABC_6TM_Tm288_like"/>
    <property type="match status" value="1"/>
</dbReference>
<evidence type="ECO:0000256" key="5">
    <source>
        <dbReference type="ARBA" id="ARBA00022989"/>
    </source>
</evidence>
<evidence type="ECO:0000256" key="3">
    <source>
        <dbReference type="ARBA" id="ARBA00022741"/>
    </source>
</evidence>
<evidence type="ECO:0000313" key="11">
    <source>
        <dbReference type="EMBL" id="MFD0788903.1"/>
    </source>
</evidence>
<dbReference type="Gene3D" id="1.20.1560.10">
    <property type="entry name" value="ABC transporter type 1, transmembrane domain"/>
    <property type="match status" value="1"/>
</dbReference>
<dbReference type="RefSeq" id="WP_378771015.1">
    <property type="nucleotide sequence ID" value="NZ_JBHTII010000001.1"/>
</dbReference>
<dbReference type="Pfam" id="PF00664">
    <property type="entry name" value="ABC_membrane"/>
    <property type="match status" value="1"/>
</dbReference>
<dbReference type="InterPro" id="IPR003593">
    <property type="entry name" value="AAA+_ATPase"/>
</dbReference>
<dbReference type="PROSITE" id="PS00211">
    <property type="entry name" value="ABC_TRANSPORTER_1"/>
    <property type="match status" value="1"/>
</dbReference>
<dbReference type="Proteomes" id="UP001597055">
    <property type="component" value="Unassembled WGS sequence"/>
</dbReference>
<proteinExistence type="predicted"/>
<comment type="caution">
    <text evidence="11">The sequence shown here is derived from an EMBL/GenBank/DDBJ whole genome shotgun (WGS) entry which is preliminary data.</text>
</comment>
<dbReference type="InterPro" id="IPR036640">
    <property type="entry name" value="ABC1_TM_sf"/>
</dbReference>
<protein>
    <submittedName>
        <fullName evidence="11">ABC transporter ATP-binding protein</fullName>
    </submittedName>
</protein>
<feature type="domain" description="ABC transmembrane type-1" evidence="10">
    <location>
        <begin position="50"/>
        <end position="373"/>
    </location>
</feature>
<organism evidence="11 12">
    <name type="scientific">Microbacterium insulae</name>
    <dbReference type="NCBI Taxonomy" id="483014"/>
    <lineage>
        <taxon>Bacteria</taxon>
        <taxon>Bacillati</taxon>
        <taxon>Actinomycetota</taxon>
        <taxon>Actinomycetes</taxon>
        <taxon>Micrococcales</taxon>
        <taxon>Microbacteriaceae</taxon>
        <taxon>Microbacterium</taxon>
    </lineage>
</organism>
<gene>
    <name evidence="11" type="ORF">ACFQ0P_00720</name>
</gene>
<comment type="subcellular location">
    <subcellularLocation>
        <location evidence="1">Cell membrane</location>
        <topology evidence="1">Multi-pass membrane protein</topology>
    </subcellularLocation>
</comment>
<dbReference type="PROSITE" id="PS50893">
    <property type="entry name" value="ABC_TRANSPORTER_2"/>
    <property type="match status" value="1"/>
</dbReference>
<dbReference type="InterPro" id="IPR003439">
    <property type="entry name" value="ABC_transporter-like_ATP-bd"/>
</dbReference>
<dbReference type="Pfam" id="PF00005">
    <property type="entry name" value="ABC_tran"/>
    <property type="match status" value="1"/>
</dbReference>
<dbReference type="GO" id="GO:0005524">
    <property type="term" value="F:ATP binding"/>
    <property type="evidence" value="ECO:0007669"/>
    <property type="project" value="UniProtKB-KW"/>
</dbReference>
<dbReference type="InterPro" id="IPR017871">
    <property type="entry name" value="ABC_transporter-like_CS"/>
</dbReference>
<keyword evidence="2 8" id="KW-0812">Transmembrane</keyword>
<evidence type="ECO:0000313" key="12">
    <source>
        <dbReference type="Proteomes" id="UP001597055"/>
    </source>
</evidence>
<dbReference type="PANTHER" id="PTHR43394">
    <property type="entry name" value="ATP-DEPENDENT PERMEASE MDL1, MITOCHONDRIAL"/>
    <property type="match status" value="1"/>
</dbReference>
<reference evidence="12" key="1">
    <citation type="journal article" date="2019" name="Int. J. Syst. Evol. Microbiol.">
        <title>The Global Catalogue of Microorganisms (GCM) 10K type strain sequencing project: providing services to taxonomists for standard genome sequencing and annotation.</title>
        <authorList>
            <consortium name="The Broad Institute Genomics Platform"/>
            <consortium name="The Broad Institute Genome Sequencing Center for Infectious Disease"/>
            <person name="Wu L."/>
            <person name="Ma J."/>
        </authorList>
    </citation>
    <scope>NUCLEOTIDE SEQUENCE [LARGE SCALE GENOMIC DNA]</scope>
    <source>
        <strain evidence="12">CCUG 54523</strain>
    </source>
</reference>
<dbReference type="PANTHER" id="PTHR43394:SF1">
    <property type="entry name" value="ATP-BINDING CASSETTE SUB-FAMILY B MEMBER 10, MITOCHONDRIAL"/>
    <property type="match status" value="1"/>
</dbReference>
<dbReference type="CDD" id="cd03254">
    <property type="entry name" value="ABCC_Glucan_exporter_like"/>
    <property type="match status" value="1"/>
</dbReference>
<dbReference type="PROSITE" id="PS50929">
    <property type="entry name" value="ABC_TM1F"/>
    <property type="match status" value="1"/>
</dbReference>
<keyword evidence="5 8" id="KW-1133">Transmembrane helix</keyword>
<feature type="compositionally biased region" description="Basic and acidic residues" evidence="7">
    <location>
        <begin position="671"/>
        <end position="681"/>
    </location>
</feature>
<keyword evidence="6 8" id="KW-0472">Membrane</keyword>
<feature type="domain" description="ABC transporter" evidence="9">
    <location>
        <begin position="407"/>
        <end position="641"/>
    </location>
</feature>
<feature type="transmembrane region" description="Helical" evidence="8">
    <location>
        <begin position="209"/>
        <end position="226"/>
    </location>
</feature>
<keyword evidence="12" id="KW-1185">Reference proteome</keyword>
<evidence type="ECO:0000259" key="9">
    <source>
        <dbReference type="PROSITE" id="PS50893"/>
    </source>
</evidence>
<evidence type="ECO:0000256" key="8">
    <source>
        <dbReference type="SAM" id="Phobius"/>
    </source>
</evidence>
<keyword evidence="3" id="KW-0547">Nucleotide-binding</keyword>
<sequence length="681" mass="73843">MSGVQRGPQQRMPLQRGPMGQVAGGEKAKSFGPSAKRLLATLRTDMPLLVVVLVFSVLSVALSVIGPKLLGNATNVVFAGFVSLQVPAGATKQEVVDGLIAQGNQDQANMIAAMDFVPGAGVDFEQLAWILAGVLAVYVLASLFGWLQARLLNGIVQRAMHRLRLQVEAKVHRLPLSYFDKVQRGELLSRVTNDVDNIGQTMQQTLSQVVISLLTVVGVLVMMFVISPLLAVIALVTIPLTVLITVVVARRSQKLFVAQWKATGVLNARVEETFSGHAIVKVFGHQREVEADFRAENEELYRASFGAQFISGIIMPAMMFVGNLVYVAIAVVGGLQVAAGLLSIGDVQAFIQYSRQFTQPLSQLGSMANLLQSGVASGERVFELLDESEEEPDDAEPKTAPDHASRLAFEDVSFRYSPDKPLIDDLSLAAEPGSTVAIVGPTGAGKTTLVNLIMRFYDTDSGRITLDGVDTRRMTRDDLRSRTGMVLQDTWLFAGTIRENIAYGRPDASEEDIVAAATAAYVDRFVHALPDGYDTMLDDEATNLSVGERQLITIARAFLADPRILILDEATSSVDTRTELLIQRAMSRLREDRTAFVIAHRLSTIRDADLILVMEDGSIVEQGTHDELLVAKGAYWRLYNAQFEAPMDEETLVDPETVGAAASTASPGPDAEGRAEEPTSM</sequence>
<dbReference type="EMBL" id="JBHTII010000001">
    <property type="protein sequence ID" value="MFD0788903.1"/>
    <property type="molecule type" value="Genomic_DNA"/>
</dbReference>
<evidence type="ECO:0000256" key="1">
    <source>
        <dbReference type="ARBA" id="ARBA00004651"/>
    </source>
</evidence>
<feature type="transmembrane region" description="Helical" evidence="8">
    <location>
        <begin position="46"/>
        <end position="65"/>
    </location>
</feature>
<evidence type="ECO:0000256" key="4">
    <source>
        <dbReference type="ARBA" id="ARBA00022840"/>
    </source>
</evidence>
<keyword evidence="4 11" id="KW-0067">ATP-binding</keyword>